<proteinExistence type="predicted"/>
<keyword evidence="1" id="KW-0812">Transmembrane</keyword>
<dbReference type="RefSeq" id="WP_111258195.1">
    <property type="nucleotide sequence ID" value="NZ_POTW01000117.1"/>
</dbReference>
<feature type="transmembrane region" description="Helical" evidence="1">
    <location>
        <begin position="12"/>
        <end position="31"/>
    </location>
</feature>
<gene>
    <name evidence="2" type="ORF">C1I92_29400</name>
</gene>
<reference evidence="2 3" key="1">
    <citation type="submission" date="2018-01" db="EMBL/GenBank/DDBJ databases">
        <title>Draft genome sequence of Jiangella sp. GTF31.</title>
        <authorList>
            <person name="Sahin N."/>
            <person name="Ay H."/>
            <person name="Saygin H."/>
        </authorList>
    </citation>
    <scope>NUCLEOTIDE SEQUENCE [LARGE SCALE GENOMIC DNA]</scope>
    <source>
        <strain evidence="2 3">GTF31</strain>
    </source>
</reference>
<evidence type="ECO:0000256" key="1">
    <source>
        <dbReference type="SAM" id="Phobius"/>
    </source>
</evidence>
<dbReference type="AlphaFoldDB" id="A0A2W2BHL0"/>
<feature type="transmembrane region" description="Helical" evidence="1">
    <location>
        <begin position="51"/>
        <end position="72"/>
    </location>
</feature>
<keyword evidence="3" id="KW-1185">Reference proteome</keyword>
<protein>
    <submittedName>
        <fullName evidence="2">Uncharacterized protein</fullName>
    </submittedName>
</protein>
<accession>A0A2W2BHL0</accession>
<keyword evidence="1" id="KW-1133">Transmembrane helix</keyword>
<evidence type="ECO:0000313" key="2">
    <source>
        <dbReference type="EMBL" id="PZF79778.1"/>
    </source>
</evidence>
<feature type="transmembrane region" description="Helical" evidence="1">
    <location>
        <begin position="79"/>
        <end position="101"/>
    </location>
</feature>
<comment type="caution">
    <text evidence="2">The sequence shown here is derived from an EMBL/GenBank/DDBJ whole genome shotgun (WGS) entry which is preliminary data.</text>
</comment>
<feature type="transmembrane region" description="Helical" evidence="1">
    <location>
        <begin position="121"/>
        <end position="145"/>
    </location>
</feature>
<dbReference type="EMBL" id="POTW01000117">
    <property type="protein sequence ID" value="PZF79778.1"/>
    <property type="molecule type" value="Genomic_DNA"/>
</dbReference>
<organism evidence="2 3">
    <name type="scientific">Jiangella anatolica</name>
    <dbReference type="NCBI Taxonomy" id="2670374"/>
    <lineage>
        <taxon>Bacteria</taxon>
        <taxon>Bacillati</taxon>
        <taxon>Actinomycetota</taxon>
        <taxon>Actinomycetes</taxon>
        <taxon>Jiangellales</taxon>
        <taxon>Jiangellaceae</taxon>
        <taxon>Jiangella</taxon>
    </lineage>
</organism>
<keyword evidence="1" id="KW-0472">Membrane</keyword>
<sequence>MESEESLRPAPDAALLAGALIAVAGYLLPWFNQEGYAWSYSGWSYASLSTGGGWTLLTLGFLAVAVVASLWAGRSVAAAMWALGATVGAGFFALVVVAASFSNIEEQGSTNYLSSLPFNAGLPLLAAGLGLALAGGCRAIVAGVLRRG</sequence>
<name>A0A2W2BHL0_9ACTN</name>
<dbReference type="Proteomes" id="UP000248764">
    <property type="component" value="Unassembled WGS sequence"/>
</dbReference>
<evidence type="ECO:0000313" key="3">
    <source>
        <dbReference type="Proteomes" id="UP000248764"/>
    </source>
</evidence>